<accession>A0A9P8LZA4</accession>
<protein>
    <submittedName>
        <fullName evidence="1">Uncharacterized protein</fullName>
    </submittedName>
</protein>
<dbReference type="RefSeq" id="XP_067767460.1">
    <property type="nucleotide sequence ID" value="XM_067903978.1"/>
</dbReference>
<evidence type="ECO:0000313" key="2">
    <source>
        <dbReference type="Proteomes" id="UP000018208"/>
    </source>
</evidence>
<organism evidence="1 2">
    <name type="scientific">Spironucleus salmonicida</name>
    <dbReference type="NCBI Taxonomy" id="348837"/>
    <lineage>
        <taxon>Eukaryota</taxon>
        <taxon>Metamonada</taxon>
        <taxon>Diplomonadida</taxon>
        <taxon>Hexamitidae</taxon>
        <taxon>Hexamitinae</taxon>
        <taxon>Spironucleus</taxon>
    </lineage>
</organism>
<dbReference type="GeneID" id="94294056"/>
<evidence type="ECO:0000313" key="1">
    <source>
        <dbReference type="EMBL" id="KAH0576687.1"/>
    </source>
</evidence>
<name>A0A9P8LZA4_9EUKA</name>
<comment type="caution">
    <text evidence="1">The sequence shown here is derived from an EMBL/GenBank/DDBJ whole genome shotgun (WGS) entry which is preliminary data.</text>
</comment>
<dbReference type="AlphaFoldDB" id="A0A9P8LZA4"/>
<gene>
    <name evidence="1" type="ORF">SS50377_20033</name>
</gene>
<sequence length="681" mass="80393">MIKKLSEILFGQKVYKQKQLAYLVKSNISIIPQIPPIFQEIDLTFIAKHSLRIIRAPSELDQTVCDVFNVQQFNIGSYYVNGLIFLELLRTHEKFNIKQFKYSIGLPYIDEQVIEQVSSESEFAEIQNIKDIQEPMKCTVINNDLSQIYTQESQLANLIEPGTNIFGEYHVFQLQKCLNILKLKDCSICYLVDILDTHEHLYTTKLQNTTTIKPFEYTIQNENLLLKIRQLLYHDVQQKSFTQNDTDMDTIINTIISIRTLLESNSNIWPGQKSLLQLSEKYSVTYVDQNIIFYINHTFKNIFPILLPINFQIYSFSKFLQLLQTNGQKISQFGVQQFLKVSIPTSLTKDHSIRNEFHQLLDMNNLAITKHHIQKFNEILQKLFNIDIIPYPLTYFYTFSQFYTQNLSKIQQMKAIEQNSVSRTGQCKKLTNQSRYDLQFDRLLYYLNNFYNLEFNKQNKHISSITQFARLLDDQFGNTQGNIALENQGINIAQVLKRAETIYYNEYKIKGHYQPLITSMISKIFTDFTFVGSQRSANLLLQIQNIFQSNKIIYQLFNDSLFKWFKVKETIFPLFFLYSLFLELKQNSLILKDIIESQQQIDEFNLVLQEQLDDETIVLKNVDDLVNFYKTGKARYMQLQGGIRYNLIMNKNLLQDEVFEFFCQQEYDWKTFIGKKCDKNY</sequence>
<dbReference type="Proteomes" id="UP000018208">
    <property type="component" value="Unassembled WGS sequence"/>
</dbReference>
<dbReference type="EMBL" id="AUWU02000001">
    <property type="protein sequence ID" value="KAH0576687.1"/>
    <property type="molecule type" value="Genomic_DNA"/>
</dbReference>
<dbReference type="KEGG" id="ssao:94294056"/>
<reference evidence="1 2" key="1">
    <citation type="journal article" date="2014" name="PLoS Genet.">
        <title>The Genome of Spironucleus salmonicida Highlights a Fish Pathogen Adapted to Fluctuating Environments.</title>
        <authorList>
            <person name="Xu F."/>
            <person name="Jerlstrom-Hultqvist J."/>
            <person name="Einarsson E."/>
            <person name="Astvaldsson A."/>
            <person name="Svard S.G."/>
            <person name="Andersson J.O."/>
        </authorList>
    </citation>
    <scope>NUCLEOTIDE SEQUENCE [LARGE SCALE GENOMIC DNA]</scope>
    <source>
        <strain evidence="1 2">ATCC 50377</strain>
    </source>
</reference>
<proteinExistence type="predicted"/>
<keyword evidence="2" id="KW-1185">Reference proteome</keyword>